<organism evidence="1 2">
    <name type="scientific">Kineobactrum salinum</name>
    <dbReference type="NCBI Taxonomy" id="2708301"/>
    <lineage>
        <taxon>Bacteria</taxon>
        <taxon>Pseudomonadati</taxon>
        <taxon>Pseudomonadota</taxon>
        <taxon>Gammaproteobacteria</taxon>
        <taxon>Cellvibrionales</taxon>
        <taxon>Halieaceae</taxon>
        <taxon>Kineobactrum</taxon>
    </lineage>
</organism>
<name>A0A6C0TZS9_9GAMM</name>
<evidence type="ECO:0000313" key="1">
    <source>
        <dbReference type="EMBL" id="QIB64859.1"/>
    </source>
</evidence>
<dbReference type="KEGG" id="kim:G3T16_05100"/>
<dbReference type="AlphaFoldDB" id="A0A6C0TZS9"/>
<sequence length="85" mass="9015">MQCRPGCGACCVAPSINQPFHGMPRGKPAGVTCVHLTAARLCGLMGDPRRPAVCGAFQAEYATCGDTREEALEQLQQLEILSLPD</sequence>
<proteinExistence type="predicted"/>
<gene>
    <name evidence="1" type="ORF">G3T16_05100</name>
</gene>
<dbReference type="PANTHER" id="PTHR36931:SF1">
    <property type="entry name" value="UPF0153 PROTEIN YEIW"/>
    <property type="match status" value="1"/>
</dbReference>
<accession>A0A6C0TZS9</accession>
<dbReference type="InterPro" id="IPR052572">
    <property type="entry name" value="UPF0153_domain"/>
</dbReference>
<dbReference type="EMBL" id="CP048711">
    <property type="protein sequence ID" value="QIB64859.1"/>
    <property type="molecule type" value="Genomic_DNA"/>
</dbReference>
<dbReference type="RefSeq" id="WP_163494108.1">
    <property type="nucleotide sequence ID" value="NZ_CP048711.1"/>
</dbReference>
<protein>
    <submittedName>
        <fullName evidence="1">YkgJ family cysteine cluster protein</fullName>
    </submittedName>
</protein>
<evidence type="ECO:0000313" key="2">
    <source>
        <dbReference type="Proteomes" id="UP000477680"/>
    </source>
</evidence>
<dbReference type="Proteomes" id="UP000477680">
    <property type="component" value="Chromosome"/>
</dbReference>
<keyword evidence="2" id="KW-1185">Reference proteome</keyword>
<reference evidence="1 2" key="1">
    <citation type="submission" date="2020-02" db="EMBL/GenBank/DDBJ databases">
        <title>Genome sequencing for Kineobactrum sp. M2.</title>
        <authorList>
            <person name="Park S.-J."/>
        </authorList>
    </citation>
    <scope>NUCLEOTIDE SEQUENCE [LARGE SCALE GENOMIC DNA]</scope>
    <source>
        <strain evidence="1 2">M2</strain>
    </source>
</reference>
<dbReference type="PANTHER" id="PTHR36931">
    <property type="entry name" value="UPF0153 PROTEIN YEIW"/>
    <property type="match status" value="1"/>
</dbReference>